<name>A0A9N9QDM8_9CUCU</name>
<dbReference type="Proteomes" id="UP001152799">
    <property type="component" value="Chromosome 1"/>
</dbReference>
<accession>A0A9N9QDM8</accession>
<keyword evidence="1" id="KW-0175">Coiled coil</keyword>
<sequence length="278" mass="31237">MVRHGSTGATPVSNLDESINQNCEITIRKQINNMLNKTNTTDKNVLCIISGVVELLLDQKEGIRTALDEITQSIQAKNERIDALESKIIQLQEEISSIKPVGDANIANADPPSSQSSDKSFDMFAQVQDRATRSENLMIFNIVENTSNDTNVRVNHDKTHVSDILSQLEAQQVGEYKVVRVGKSGDRPRPIKVIFSDAHAVSQCLRSKYKIRESNIKIKPDLTVMQRGHLKSLFEELDRRKNDDECPDKRFSWVSNGKVNHLYCKNESMQIGATQQTG</sequence>
<protein>
    <submittedName>
        <fullName evidence="2">Uncharacterized protein</fullName>
    </submittedName>
</protein>
<evidence type="ECO:0000256" key="1">
    <source>
        <dbReference type="SAM" id="Coils"/>
    </source>
</evidence>
<evidence type="ECO:0000313" key="2">
    <source>
        <dbReference type="EMBL" id="CAG9760178.1"/>
    </source>
</evidence>
<organism evidence="2 3">
    <name type="scientific">Ceutorhynchus assimilis</name>
    <name type="common">cabbage seed weevil</name>
    <dbReference type="NCBI Taxonomy" id="467358"/>
    <lineage>
        <taxon>Eukaryota</taxon>
        <taxon>Metazoa</taxon>
        <taxon>Ecdysozoa</taxon>
        <taxon>Arthropoda</taxon>
        <taxon>Hexapoda</taxon>
        <taxon>Insecta</taxon>
        <taxon>Pterygota</taxon>
        <taxon>Neoptera</taxon>
        <taxon>Endopterygota</taxon>
        <taxon>Coleoptera</taxon>
        <taxon>Polyphaga</taxon>
        <taxon>Cucujiformia</taxon>
        <taxon>Curculionidae</taxon>
        <taxon>Ceutorhynchinae</taxon>
        <taxon>Ceutorhynchus</taxon>
    </lineage>
</organism>
<dbReference type="PANTHER" id="PTHR37445">
    <property type="entry name" value="PROTEIN CBG24663"/>
    <property type="match status" value="1"/>
</dbReference>
<dbReference type="AlphaFoldDB" id="A0A9N9QDM8"/>
<dbReference type="EMBL" id="OU892277">
    <property type="protein sequence ID" value="CAG9760178.1"/>
    <property type="molecule type" value="Genomic_DNA"/>
</dbReference>
<dbReference type="OrthoDB" id="6740745at2759"/>
<feature type="coiled-coil region" evidence="1">
    <location>
        <begin position="67"/>
        <end position="94"/>
    </location>
</feature>
<dbReference type="PANTHER" id="PTHR37445:SF3">
    <property type="entry name" value="ZINC FINGER PHD-TYPE DOMAIN-CONTAINING PROTEIN"/>
    <property type="match status" value="1"/>
</dbReference>
<reference evidence="2" key="1">
    <citation type="submission" date="2022-01" db="EMBL/GenBank/DDBJ databases">
        <authorList>
            <person name="King R."/>
        </authorList>
    </citation>
    <scope>NUCLEOTIDE SEQUENCE</scope>
</reference>
<proteinExistence type="predicted"/>
<evidence type="ECO:0000313" key="3">
    <source>
        <dbReference type="Proteomes" id="UP001152799"/>
    </source>
</evidence>
<keyword evidence="3" id="KW-1185">Reference proteome</keyword>
<gene>
    <name evidence="2" type="ORF">CEUTPL_LOCUS914</name>
</gene>